<reference evidence="1" key="1">
    <citation type="submission" date="2024-05" db="EMBL/GenBank/DDBJ databases">
        <title>Whole genome shotgun sequence of Streptomyces violascens NBRC 12920.</title>
        <authorList>
            <person name="Komaki H."/>
            <person name="Tamura T."/>
        </authorList>
    </citation>
    <scope>NUCLEOTIDE SEQUENCE</scope>
    <source>
        <strain evidence="1">NBRC 12920</strain>
    </source>
</reference>
<gene>
    <name evidence="1" type="ORF">Sviol_39430</name>
</gene>
<dbReference type="EMBL" id="BNDY01000013">
    <property type="protein sequence ID" value="GHI39535.1"/>
    <property type="molecule type" value="Genomic_DNA"/>
</dbReference>
<proteinExistence type="predicted"/>
<accession>A0ABQ3QQI6</accession>
<organism evidence="1 2">
    <name type="scientific">Streptomyces violascens</name>
    <dbReference type="NCBI Taxonomy" id="67381"/>
    <lineage>
        <taxon>Bacteria</taxon>
        <taxon>Bacillati</taxon>
        <taxon>Actinomycetota</taxon>
        <taxon>Actinomycetes</taxon>
        <taxon>Kitasatosporales</taxon>
        <taxon>Streptomycetaceae</taxon>
        <taxon>Streptomyces</taxon>
    </lineage>
</organism>
<name>A0ABQ3QQI6_9ACTN</name>
<keyword evidence="2" id="KW-1185">Reference proteome</keyword>
<dbReference type="Proteomes" id="UP001050808">
    <property type="component" value="Unassembled WGS sequence"/>
</dbReference>
<evidence type="ECO:0000313" key="1">
    <source>
        <dbReference type="EMBL" id="GHI39535.1"/>
    </source>
</evidence>
<evidence type="ECO:0000313" key="2">
    <source>
        <dbReference type="Proteomes" id="UP001050808"/>
    </source>
</evidence>
<comment type="caution">
    <text evidence="1">The sequence shown here is derived from an EMBL/GenBank/DDBJ whole genome shotgun (WGS) entry which is preliminary data.</text>
</comment>
<protein>
    <submittedName>
        <fullName evidence="1">Uncharacterized protein</fullName>
    </submittedName>
</protein>
<sequence>MSLWTMSGPVTWGMSLPTDGPPGRAGKLPVCRIGGPGGLAYAGVPGAGGEYGGSWMSTG</sequence>